<keyword evidence="10" id="KW-1185">Reference proteome</keyword>
<evidence type="ECO:0000256" key="4">
    <source>
        <dbReference type="ARBA" id="ARBA00022989"/>
    </source>
</evidence>
<comment type="subcellular location">
    <subcellularLocation>
        <location evidence="1">Cell membrane</location>
        <topology evidence="1">Multi-pass membrane protein</topology>
    </subcellularLocation>
</comment>
<evidence type="ECO:0000259" key="8">
    <source>
        <dbReference type="Pfam" id="PF06271"/>
    </source>
</evidence>
<evidence type="ECO:0000256" key="5">
    <source>
        <dbReference type="ARBA" id="ARBA00023136"/>
    </source>
</evidence>
<evidence type="ECO:0000256" key="2">
    <source>
        <dbReference type="ARBA" id="ARBA00022475"/>
    </source>
</evidence>
<keyword evidence="3 7" id="KW-0812">Transmembrane</keyword>
<dbReference type="InterPro" id="IPR051791">
    <property type="entry name" value="Pra-immunoreactive"/>
</dbReference>
<feature type="transmembrane region" description="Helical" evidence="7">
    <location>
        <begin position="126"/>
        <end position="144"/>
    </location>
</feature>
<dbReference type="InterPro" id="IPR010432">
    <property type="entry name" value="RDD"/>
</dbReference>
<gene>
    <name evidence="9" type="ORF">QWY29_15210</name>
</gene>
<organism evidence="9 10">
    <name type="scientific">Nocardioides abyssi</name>
    <dbReference type="NCBI Taxonomy" id="3058370"/>
    <lineage>
        <taxon>Bacteria</taxon>
        <taxon>Bacillati</taxon>
        <taxon>Actinomycetota</taxon>
        <taxon>Actinomycetes</taxon>
        <taxon>Propionibacteriales</taxon>
        <taxon>Nocardioidaceae</taxon>
        <taxon>Nocardioides</taxon>
    </lineage>
</organism>
<dbReference type="PANTHER" id="PTHR36115:SF6">
    <property type="entry name" value="PROLINE-RICH ANTIGEN HOMOLOG"/>
    <property type="match status" value="1"/>
</dbReference>
<dbReference type="PANTHER" id="PTHR36115">
    <property type="entry name" value="PROLINE-RICH ANTIGEN HOMOLOG-RELATED"/>
    <property type="match status" value="1"/>
</dbReference>
<feature type="compositionally biased region" description="Low complexity" evidence="6">
    <location>
        <begin position="24"/>
        <end position="42"/>
    </location>
</feature>
<feature type="transmembrane region" description="Helical" evidence="7">
    <location>
        <begin position="78"/>
        <end position="98"/>
    </location>
</feature>
<evidence type="ECO:0000313" key="9">
    <source>
        <dbReference type="EMBL" id="MDN4162716.1"/>
    </source>
</evidence>
<proteinExistence type="predicted"/>
<keyword evidence="5 7" id="KW-0472">Membrane</keyword>
<dbReference type="EMBL" id="JAUHJR010000007">
    <property type="protein sequence ID" value="MDN4162716.1"/>
    <property type="molecule type" value="Genomic_DNA"/>
</dbReference>
<sequence>MSDPYGQQPPSGNDPYGQQPPTHQPYGQPAQPAYGQQPYGQPGQPGYGQSGYGQPGQQPPWGAPVAPYASWGRRVGAYLVDGIIPAVVYAVGAIILVATGETVRRTTTDPFGGGTRIEEVTEPSGLGLGIAAVFYLAALAFVIWNQWIRQGRTGYSLGKQALGIKLVKDGTDLPPGVGLNIGRSFAHILDALPCYLGFLWPLFDAKNRTFADMICTTTVIARPKV</sequence>
<evidence type="ECO:0000256" key="6">
    <source>
        <dbReference type="SAM" id="MobiDB-lite"/>
    </source>
</evidence>
<keyword evidence="2" id="KW-1003">Cell membrane</keyword>
<evidence type="ECO:0000256" key="7">
    <source>
        <dbReference type="SAM" id="Phobius"/>
    </source>
</evidence>
<protein>
    <submittedName>
        <fullName evidence="9">RDD family protein</fullName>
    </submittedName>
</protein>
<dbReference type="Pfam" id="PF06271">
    <property type="entry name" value="RDD"/>
    <property type="match status" value="1"/>
</dbReference>
<evidence type="ECO:0000256" key="3">
    <source>
        <dbReference type="ARBA" id="ARBA00022692"/>
    </source>
</evidence>
<dbReference type="RefSeq" id="WP_300961863.1">
    <property type="nucleotide sequence ID" value="NZ_JAUHJR010000007.1"/>
</dbReference>
<accession>A0ABT8EXL3</accession>
<evidence type="ECO:0000256" key="1">
    <source>
        <dbReference type="ARBA" id="ARBA00004651"/>
    </source>
</evidence>
<evidence type="ECO:0000313" key="10">
    <source>
        <dbReference type="Proteomes" id="UP001168537"/>
    </source>
</evidence>
<reference evidence="9" key="1">
    <citation type="submission" date="2023-06" db="EMBL/GenBank/DDBJ databases">
        <title>Draft genome sequence of Nocardioides sp. SOB72.</title>
        <authorList>
            <person name="Zhang G."/>
        </authorList>
    </citation>
    <scope>NUCLEOTIDE SEQUENCE</scope>
    <source>
        <strain evidence="9">SOB72</strain>
    </source>
</reference>
<feature type="compositionally biased region" description="Gly residues" evidence="6">
    <location>
        <begin position="43"/>
        <end position="54"/>
    </location>
</feature>
<dbReference type="Proteomes" id="UP001168537">
    <property type="component" value="Unassembled WGS sequence"/>
</dbReference>
<keyword evidence="4 7" id="KW-1133">Transmembrane helix</keyword>
<feature type="region of interest" description="Disordered" evidence="6">
    <location>
        <begin position="1"/>
        <end position="59"/>
    </location>
</feature>
<dbReference type="SUPFAM" id="SSF81995">
    <property type="entry name" value="beta-sandwich domain of Sec23/24"/>
    <property type="match status" value="1"/>
</dbReference>
<feature type="domain" description="RDD" evidence="8">
    <location>
        <begin position="68"/>
        <end position="215"/>
    </location>
</feature>
<name>A0ABT8EXL3_9ACTN</name>
<comment type="caution">
    <text evidence="9">The sequence shown here is derived from an EMBL/GenBank/DDBJ whole genome shotgun (WGS) entry which is preliminary data.</text>
</comment>